<dbReference type="GO" id="GO:0016020">
    <property type="term" value="C:membrane"/>
    <property type="evidence" value="ECO:0007669"/>
    <property type="project" value="UniProtKB-SubCell"/>
</dbReference>
<gene>
    <name evidence="5" type="ORF">SAMN05192529_12320</name>
</gene>
<evidence type="ECO:0000256" key="2">
    <source>
        <dbReference type="ARBA" id="ARBA00023136"/>
    </source>
</evidence>
<dbReference type="PROSITE" id="PS51257">
    <property type="entry name" value="PROKAR_LIPOPROTEIN"/>
    <property type="match status" value="1"/>
</dbReference>
<dbReference type="OrthoDB" id="9793489at2"/>
<dbReference type="InterPro" id="IPR012338">
    <property type="entry name" value="Beta-lactam/transpept-like"/>
</dbReference>
<evidence type="ECO:0000313" key="6">
    <source>
        <dbReference type="Proteomes" id="UP000199041"/>
    </source>
</evidence>
<feature type="domain" description="Beta-lactamase-related" evidence="4">
    <location>
        <begin position="27"/>
        <end position="359"/>
    </location>
</feature>
<dbReference type="Proteomes" id="UP000199041">
    <property type="component" value="Unassembled WGS sequence"/>
</dbReference>
<evidence type="ECO:0000256" key="1">
    <source>
        <dbReference type="ARBA" id="ARBA00004370"/>
    </source>
</evidence>
<feature type="chain" id="PRO_5011587204" evidence="3">
    <location>
        <begin position="21"/>
        <end position="484"/>
    </location>
</feature>
<dbReference type="Pfam" id="PF00144">
    <property type="entry name" value="Beta-lactamase"/>
    <property type="match status" value="1"/>
</dbReference>
<dbReference type="PANTHER" id="PTHR46825">
    <property type="entry name" value="D-ALANYL-D-ALANINE-CARBOXYPEPTIDASE/ENDOPEPTIDASE AMPH"/>
    <property type="match status" value="1"/>
</dbReference>
<sequence length="484" mass="55259">MNKTLLYFIGLILISCTSHAQSKNSALNRLFDSLAKEGQFNGTVLIADQGEIIFEGAYGYADFEHKIQNTINTAFELASVSKQFTALAIMKLQSEGKLNYTDTITKYLPDLPYHSVTINDLIHHSSGISDFLGWTKEQMHLDKEVCNNQDIEKFLPSLAPKTIFEPGTFYTYSNTNYLLLANIISRISGLSFAEYLKKNIFIKAGMNNTSIPMGHYQNFKPGGYAKNYLWDPLTHKYQPFNEIAPLDYYKLFSGTSGHAGIQSTVSDLYKWVEAIHQHKLVPENTFKVAFEPYLNKNGLDTIGMGQMPYTFGWLLVPKKDSTPSFLWHNGGIGGYRSLITYYPTINRVIILLENTDQMMDQRSLMIPILDILDRAKDIQWPKFSLKPKASQVDSNYLKKLTGLYVMKDQPMIKMQITTKNGRLYAKYMDQLPFEVYYQADDTFFYTAVDARLQFSKANESYKEVTLLQNGLKIKMTKTDDAGRK</sequence>
<evidence type="ECO:0000256" key="3">
    <source>
        <dbReference type="SAM" id="SignalP"/>
    </source>
</evidence>
<protein>
    <submittedName>
        <fullName evidence="5">CubicO group peptidase, beta-lactamase class C family</fullName>
    </submittedName>
</protein>
<feature type="signal peptide" evidence="3">
    <location>
        <begin position="1"/>
        <end position="20"/>
    </location>
</feature>
<dbReference type="STRING" id="551991.SAMN05192529_12320"/>
<keyword evidence="6" id="KW-1185">Reference proteome</keyword>
<dbReference type="InterPro" id="IPR050491">
    <property type="entry name" value="AmpC-like"/>
</dbReference>
<keyword evidence="3" id="KW-0732">Signal</keyword>
<dbReference type="Gene3D" id="3.40.710.10">
    <property type="entry name" value="DD-peptidase/beta-lactamase superfamily"/>
    <property type="match status" value="1"/>
</dbReference>
<evidence type="ECO:0000259" key="4">
    <source>
        <dbReference type="Pfam" id="PF00144"/>
    </source>
</evidence>
<dbReference type="PANTHER" id="PTHR46825:SF11">
    <property type="entry name" value="PENICILLIN-BINDING PROTEIN 4"/>
    <property type="match status" value="1"/>
</dbReference>
<reference evidence="5 6" key="1">
    <citation type="submission" date="2016-10" db="EMBL/GenBank/DDBJ databases">
        <authorList>
            <person name="de Groot N.N."/>
        </authorList>
    </citation>
    <scope>NUCLEOTIDE SEQUENCE [LARGE SCALE GENOMIC DNA]</scope>
    <source>
        <strain evidence="5 6">Vu-144</strain>
    </source>
</reference>
<keyword evidence="2" id="KW-0472">Membrane</keyword>
<accession>A0A1H4BNV9</accession>
<name>A0A1H4BNV9_9BACT</name>
<dbReference type="AlphaFoldDB" id="A0A1H4BNV9"/>
<dbReference type="InterPro" id="IPR001466">
    <property type="entry name" value="Beta-lactam-related"/>
</dbReference>
<evidence type="ECO:0000313" key="5">
    <source>
        <dbReference type="EMBL" id="SEA49821.1"/>
    </source>
</evidence>
<dbReference type="SUPFAM" id="SSF56601">
    <property type="entry name" value="beta-lactamase/transpeptidase-like"/>
    <property type="match status" value="1"/>
</dbReference>
<dbReference type="EMBL" id="FNQY01000023">
    <property type="protein sequence ID" value="SEA49821.1"/>
    <property type="molecule type" value="Genomic_DNA"/>
</dbReference>
<comment type="subcellular location">
    <subcellularLocation>
        <location evidence="1">Membrane</location>
    </subcellularLocation>
</comment>
<proteinExistence type="predicted"/>
<dbReference type="RefSeq" id="WP_091400315.1">
    <property type="nucleotide sequence ID" value="NZ_FNQY01000023.1"/>
</dbReference>
<organism evidence="5 6">
    <name type="scientific">Arachidicoccus rhizosphaerae</name>
    <dbReference type="NCBI Taxonomy" id="551991"/>
    <lineage>
        <taxon>Bacteria</taxon>
        <taxon>Pseudomonadati</taxon>
        <taxon>Bacteroidota</taxon>
        <taxon>Chitinophagia</taxon>
        <taxon>Chitinophagales</taxon>
        <taxon>Chitinophagaceae</taxon>
        <taxon>Arachidicoccus</taxon>
    </lineage>
</organism>